<comment type="caution">
    <text evidence="2">The sequence shown here is derived from an EMBL/GenBank/DDBJ whole genome shotgun (WGS) entry which is preliminary data.</text>
</comment>
<dbReference type="Proteomes" id="UP000219559">
    <property type="component" value="Unassembled WGS sequence"/>
</dbReference>
<organism evidence="2 3">
    <name type="scientific">Sediminicola luteus</name>
    <dbReference type="NCBI Taxonomy" id="319238"/>
    <lineage>
        <taxon>Bacteria</taxon>
        <taxon>Pseudomonadati</taxon>
        <taxon>Bacteroidota</taxon>
        <taxon>Flavobacteriia</taxon>
        <taxon>Flavobacteriales</taxon>
        <taxon>Flavobacteriaceae</taxon>
        <taxon>Sediminicola</taxon>
    </lineage>
</organism>
<evidence type="ECO:0000313" key="2">
    <source>
        <dbReference type="EMBL" id="PCE66268.1"/>
    </source>
</evidence>
<feature type="transmembrane region" description="Helical" evidence="1">
    <location>
        <begin position="12"/>
        <end position="32"/>
    </location>
</feature>
<sequence length="661" mass="75629">MELSIPNINGMLLGPFRLAVLGIGFFILYRWVTKKPLVQTDLDWAFVNLSRYMSILIVVLFCLVFLKAYDLFTIFFLFMVFLGLKYLDLKNYKNLNRRLSRKKMPFLVAFFDFIEKKPGKEKLWEERKPFWKASKNYIVLVLALVGALTFLSRYLFLKYDLYTLSGLWLKDLERVKSIDQGIFVANDLFVRGEPILIDFYAKITGISQEVALSSFGLLEHVGLVLMLYWLIGKLSGSKLVLPLFAVGLFAIGYGFLPLNINLLHKHNPEFLALIMAIPLMYFSAGKPTVLPKGVSLFGFVLPVGIAICATSIFIGFIIMPLFLLLLAIIRVTPIERLGRITKAYALGLVSVVVLYGFMSWFKGYVFLDFLLTNLIQVNTYTYFPQLAVTLDELLLYYDWMGWLGILLLLPLFFRDKGKWGAILAFMLFTAILLMLRNIDWPWFDNDILMQCLPWFLVLQLVLFLRVLGSCLEIVFAPLSSYKKSLRLSLLSLILVGVLLFNGSTEYSLKEKEPLKKELLKAYGTLSMGNLPYSYGVVNQGYGLTLAKGSHHYMGYAEFLDTYPKRDALYQAIKDDKNYLRAHPKSALPPSIFVFVSKPDASISEYGLVTPPEVREGIGELLRNLRKKGRHIETFFEDENLQVYEIVNKEDSSDLNALIFNL</sequence>
<name>A0A2A4GE38_9FLAO</name>
<proteinExistence type="predicted"/>
<keyword evidence="3" id="KW-1185">Reference proteome</keyword>
<accession>A0A2A4GE38</accession>
<feature type="transmembrane region" description="Helical" evidence="1">
    <location>
        <begin position="487"/>
        <end position="508"/>
    </location>
</feature>
<feature type="transmembrane region" description="Helical" evidence="1">
    <location>
        <begin position="447"/>
        <end position="467"/>
    </location>
</feature>
<reference evidence="2 3" key="1">
    <citation type="submission" date="2017-04" db="EMBL/GenBank/DDBJ databases">
        <title>A new member of the family Flavobacteriaceae isolated from ascidians.</title>
        <authorList>
            <person name="Chen L."/>
        </authorList>
    </citation>
    <scope>NUCLEOTIDE SEQUENCE [LARGE SCALE GENOMIC DNA]</scope>
    <source>
        <strain evidence="2 3">HQA918</strain>
    </source>
</reference>
<keyword evidence="1" id="KW-0812">Transmembrane</keyword>
<dbReference type="RefSeq" id="WP_097441790.1">
    <property type="nucleotide sequence ID" value="NZ_NBWU01000001.1"/>
</dbReference>
<dbReference type="EMBL" id="NBWU01000001">
    <property type="protein sequence ID" value="PCE66268.1"/>
    <property type="molecule type" value="Genomic_DNA"/>
</dbReference>
<evidence type="ECO:0000313" key="3">
    <source>
        <dbReference type="Proteomes" id="UP000219559"/>
    </source>
</evidence>
<feature type="transmembrane region" description="Helical" evidence="1">
    <location>
        <begin position="44"/>
        <end position="66"/>
    </location>
</feature>
<feature type="transmembrane region" description="Helical" evidence="1">
    <location>
        <begin position="296"/>
        <end position="329"/>
    </location>
</feature>
<dbReference type="AlphaFoldDB" id="A0A2A4GE38"/>
<feature type="transmembrane region" description="Helical" evidence="1">
    <location>
        <begin position="72"/>
        <end position="89"/>
    </location>
</feature>
<protein>
    <submittedName>
        <fullName evidence="2">Uncharacterized protein</fullName>
    </submittedName>
</protein>
<feature type="transmembrane region" description="Helical" evidence="1">
    <location>
        <begin position="395"/>
        <end position="413"/>
    </location>
</feature>
<keyword evidence="1" id="KW-0472">Membrane</keyword>
<keyword evidence="1" id="KW-1133">Transmembrane helix</keyword>
<dbReference type="OrthoDB" id="1522258at2"/>
<feature type="transmembrane region" description="Helical" evidence="1">
    <location>
        <begin position="341"/>
        <end position="358"/>
    </location>
</feature>
<gene>
    <name evidence="2" type="ORF">B7P33_02930</name>
</gene>
<feature type="transmembrane region" description="Helical" evidence="1">
    <location>
        <begin position="137"/>
        <end position="156"/>
    </location>
</feature>
<feature type="transmembrane region" description="Helical" evidence="1">
    <location>
        <begin position="419"/>
        <end position="435"/>
    </location>
</feature>
<feature type="transmembrane region" description="Helical" evidence="1">
    <location>
        <begin position="239"/>
        <end position="258"/>
    </location>
</feature>
<evidence type="ECO:0000256" key="1">
    <source>
        <dbReference type="SAM" id="Phobius"/>
    </source>
</evidence>